<keyword evidence="6 9" id="KW-0418">Kinase</keyword>
<evidence type="ECO:0000256" key="1">
    <source>
        <dbReference type="ARBA" id="ARBA00005790"/>
    </source>
</evidence>
<dbReference type="HOGENOM" id="CLU_001715_1_1_3"/>
<feature type="region of interest" description="Disordered" evidence="10">
    <location>
        <begin position="1"/>
        <end position="21"/>
    </location>
</feature>
<keyword evidence="4 9" id="KW-0808">Transferase</keyword>
<feature type="domain" description="Guanylate kinase-like" evidence="11">
    <location>
        <begin position="22"/>
        <end position="200"/>
    </location>
</feature>
<evidence type="ECO:0000259" key="11">
    <source>
        <dbReference type="PROSITE" id="PS50052"/>
    </source>
</evidence>
<evidence type="ECO:0000256" key="10">
    <source>
        <dbReference type="SAM" id="MobiDB-lite"/>
    </source>
</evidence>
<dbReference type="Gene3D" id="3.40.50.300">
    <property type="entry name" value="P-loop containing nucleotide triphosphate hydrolases"/>
    <property type="match status" value="1"/>
</dbReference>
<dbReference type="EMBL" id="CP001344">
    <property type="protein sequence ID" value="ACL46438.1"/>
    <property type="molecule type" value="Genomic_DNA"/>
</dbReference>
<feature type="compositionally biased region" description="Polar residues" evidence="10">
    <location>
        <begin position="212"/>
        <end position="221"/>
    </location>
</feature>
<evidence type="ECO:0000256" key="8">
    <source>
        <dbReference type="ARBA" id="ARBA00030128"/>
    </source>
</evidence>
<dbReference type="Pfam" id="PF00625">
    <property type="entry name" value="Guanylate_kin"/>
    <property type="match status" value="1"/>
</dbReference>
<sequence length="233" mass="25620">MTVLHLPVNPMSVSSSDSSPRGQLVVITGPSGVGKGTLLRSLLQHHPELFFSISATTRAPRPGEVQGQHYYFVSHEKFEQMLAEGELLESAQFAGNSYGTPRQPVENQIRQGKQVILEIELEGARQVRHSYPQALQVFILPPSLEVLEERIRGRGQDSEAAIAKRLARAQEEIAAADEFDLQIVNDDLATALAQLEAALFPPTQRDAEGNCLDSQPESGSRPNLLEQELEKFG</sequence>
<dbReference type="GO" id="GO:0004385">
    <property type="term" value="F:GMP kinase activity"/>
    <property type="evidence" value="ECO:0007669"/>
    <property type="project" value="UniProtKB-UniRule"/>
</dbReference>
<keyword evidence="7 9" id="KW-0067">ATP-binding</keyword>
<feature type="region of interest" description="Disordered" evidence="10">
    <location>
        <begin position="203"/>
        <end position="233"/>
    </location>
</feature>
<gene>
    <name evidence="9" type="primary">gmk</name>
    <name evidence="12" type="ordered locus">Cyan7425_4124</name>
</gene>
<reference evidence="12" key="1">
    <citation type="submission" date="2009-01" db="EMBL/GenBank/DDBJ databases">
        <title>Complete sequence of chromosome Cyanothece sp. PCC 7425.</title>
        <authorList>
            <consortium name="US DOE Joint Genome Institute"/>
            <person name="Lucas S."/>
            <person name="Copeland A."/>
            <person name="Lapidus A."/>
            <person name="Glavina del Rio T."/>
            <person name="Dalin E."/>
            <person name="Tice H."/>
            <person name="Bruce D."/>
            <person name="Goodwin L."/>
            <person name="Pitluck S."/>
            <person name="Sims D."/>
            <person name="Meineke L."/>
            <person name="Brettin T."/>
            <person name="Detter J.C."/>
            <person name="Han C."/>
            <person name="Larimer F."/>
            <person name="Land M."/>
            <person name="Hauser L."/>
            <person name="Kyrpides N."/>
            <person name="Ovchinnikova G."/>
            <person name="Liberton M."/>
            <person name="Stoeckel J."/>
            <person name="Banerjee A."/>
            <person name="Singh A."/>
            <person name="Page L."/>
            <person name="Sato H."/>
            <person name="Zhao L."/>
            <person name="Sherman L."/>
            <person name="Pakrasi H."/>
            <person name="Richardson P."/>
        </authorList>
    </citation>
    <scope>NUCLEOTIDE SEQUENCE</scope>
    <source>
        <strain evidence="12">PCC 7425</strain>
    </source>
</reference>
<dbReference type="HAMAP" id="MF_00328">
    <property type="entry name" value="Guanylate_kinase"/>
    <property type="match status" value="1"/>
</dbReference>
<keyword evidence="5 9" id="KW-0547">Nucleotide-binding</keyword>
<dbReference type="PROSITE" id="PS00856">
    <property type="entry name" value="GUANYLATE_KINASE_1"/>
    <property type="match status" value="1"/>
</dbReference>
<dbReference type="PANTHER" id="PTHR23117">
    <property type="entry name" value="GUANYLATE KINASE-RELATED"/>
    <property type="match status" value="1"/>
</dbReference>
<dbReference type="PROSITE" id="PS50052">
    <property type="entry name" value="GUANYLATE_KINASE_2"/>
    <property type="match status" value="1"/>
</dbReference>
<accession>B8HWL2</accession>
<evidence type="ECO:0000256" key="7">
    <source>
        <dbReference type="ARBA" id="ARBA00022840"/>
    </source>
</evidence>
<dbReference type="PANTHER" id="PTHR23117:SF13">
    <property type="entry name" value="GUANYLATE KINASE"/>
    <property type="match status" value="1"/>
</dbReference>
<dbReference type="InterPro" id="IPR027417">
    <property type="entry name" value="P-loop_NTPase"/>
</dbReference>
<dbReference type="EC" id="2.7.4.8" evidence="2 9"/>
<dbReference type="GO" id="GO:0005524">
    <property type="term" value="F:ATP binding"/>
    <property type="evidence" value="ECO:0007669"/>
    <property type="project" value="UniProtKB-UniRule"/>
</dbReference>
<evidence type="ECO:0000256" key="3">
    <source>
        <dbReference type="ARBA" id="ARBA00016296"/>
    </source>
</evidence>
<name>B8HWL2_CYAP4</name>
<dbReference type="InterPro" id="IPR008145">
    <property type="entry name" value="GK/Ca_channel_bsu"/>
</dbReference>
<comment type="catalytic activity">
    <reaction evidence="9">
        <text>GMP + ATP = GDP + ADP</text>
        <dbReference type="Rhea" id="RHEA:20780"/>
        <dbReference type="ChEBI" id="CHEBI:30616"/>
        <dbReference type="ChEBI" id="CHEBI:58115"/>
        <dbReference type="ChEBI" id="CHEBI:58189"/>
        <dbReference type="ChEBI" id="CHEBI:456216"/>
        <dbReference type="EC" id="2.7.4.8"/>
    </reaction>
</comment>
<evidence type="ECO:0000313" key="12">
    <source>
        <dbReference type="EMBL" id="ACL46438.1"/>
    </source>
</evidence>
<dbReference type="CDD" id="cd00071">
    <property type="entry name" value="GMPK"/>
    <property type="match status" value="1"/>
</dbReference>
<dbReference type="InterPro" id="IPR017665">
    <property type="entry name" value="Guanylate_kinase"/>
</dbReference>
<organism evidence="12">
    <name type="scientific">Cyanothece sp. (strain PCC 7425 / ATCC 29141)</name>
    <dbReference type="NCBI Taxonomy" id="395961"/>
    <lineage>
        <taxon>Bacteria</taxon>
        <taxon>Bacillati</taxon>
        <taxon>Cyanobacteriota</taxon>
        <taxon>Cyanophyceae</taxon>
        <taxon>Gomontiellales</taxon>
        <taxon>Cyanothecaceae</taxon>
        <taxon>Cyanothece</taxon>
    </lineage>
</organism>
<evidence type="ECO:0000256" key="6">
    <source>
        <dbReference type="ARBA" id="ARBA00022777"/>
    </source>
</evidence>
<keyword evidence="9" id="KW-0963">Cytoplasm</keyword>
<dbReference type="InterPro" id="IPR008144">
    <property type="entry name" value="Guanylate_kin-like_dom"/>
</dbReference>
<dbReference type="InterPro" id="IPR020590">
    <property type="entry name" value="Guanylate_kinase_CS"/>
</dbReference>
<dbReference type="STRING" id="395961.Cyan7425_4124"/>
<comment type="subcellular location">
    <subcellularLocation>
        <location evidence="9">Cytoplasm</location>
    </subcellularLocation>
</comment>
<dbReference type="GO" id="GO:0005829">
    <property type="term" value="C:cytosol"/>
    <property type="evidence" value="ECO:0007669"/>
    <property type="project" value="TreeGrafter"/>
</dbReference>
<dbReference type="KEGG" id="cyn:Cyan7425_4124"/>
<comment type="function">
    <text evidence="9">Essential for recycling GMP and indirectly, cGMP.</text>
</comment>
<feature type="binding site" evidence="9">
    <location>
        <begin position="29"/>
        <end position="36"/>
    </location>
    <ligand>
        <name>ATP</name>
        <dbReference type="ChEBI" id="CHEBI:30616"/>
    </ligand>
</feature>
<protein>
    <recommendedName>
        <fullName evidence="3 9">Guanylate kinase</fullName>
        <ecNumber evidence="2 9">2.7.4.8</ecNumber>
    </recommendedName>
    <alternativeName>
        <fullName evidence="8 9">GMP kinase</fullName>
    </alternativeName>
</protein>
<dbReference type="NCBIfam" id="TIGR03263">
    <property type="entry name" value="guanyl_kin"/>
    <property type="match status" value="1"/>
</dbReference>
<dbReference type="eggNOG" id="COG0194">
    <property type="taxonomic scope" value="Bacteria"/>
</dbReference>
<dbReference type="AlphaFoldDB" id="B8HWL2"/>
<proteinExistence type="inferred from homology"/>
<evidence type="ECO:0000256" key="5">
    <source>
        <dbReference type="ARBA" id="ARBA00022741"/>
    </source>
</evidence>
<evidence type="ECO:0000256" key="4">
    <source>
        <dbReference type="ARBA" id="ARBA00022679"/>
    </source>
</evidence>
<dbReference type="FunFam" id="3.30.63.10:FF:000002">
    <property type="entry name" value="Guanylate kinase 1"/>
    <property type="match status" value="1"/>
</dbReference>
<comment type="similarity">
    <text evidence="1 9">Belongs to the guanylate kinase family.</text>
</comment>
<dbReference type="Gene3D" id="3.30.63.10">
    <property type="entry name" value="Guanylate Kinase phosphate binding domain"/>
    <property type="match status" value="1"/>
</dbReference>
<dbReference type="SUPFAM" id="SSF52540">
    <property type="entry name" value="P-loop containing nucleoside triphosphate hydrolases"/>
    <property type="match status" value="1"/>
</dbReference>
<evidence type="ECO:0000256" key="2">
    <source>
        <dbReference type="ARBA" id="ARBA00012961"/>
    </source>
</evidence>
<dbReference type="SMART" id="SM00072">
    <property type="entry name" value="GuKc"/>
    <property type="match status" value="1"/>
</dbReference>
<evidence type="ECO:0000256" key="9">
    <source>
        <dbReference type="HAMAP-Rule" id="MF_00328"/>
    </source>
</evidence>